<dbReference type="InterPro" id="IPR032466">
    <property type="entry name" value="Metal_Hydrolase"/>
</dbReference>
<keyword evidence="3" id="KW-1185">Reference proteome</keyword>
<dbReference type="AlphaFoldDB" id="A0A2P2FZS8"/>
<sequence>MLEETMPSQRIRPASLVVRGGPVLTFDPAGTVVRAMAVRDDRIVALGDVALDHIGPETEVIDLSGRTVLPGINDSHLHATWLGARWPDMLIGGAGFTGGEEKTVRTAAERRAAILRAGDLCASLGITSYTEPGLGPGETGCFSAEVLEEYAVLASEGLLRARVTALRLFGLLDGASSLEDFRRGLATPTPPANRLWLTVPGVKIFADGIPPMRSAWTHHCYADGSHGALLVDGDDDPSRAGNLAAMIRLAHDAGMTVAVHATGDRSIEAALGSLRGGDHLVHGDLVTADQLARMASSGVGLTTQPAIAVAMRGMLADALGAEAGAHAWPLAEMLASGVPLTLSSDAPVVTPDWRVHIAAAARMLEASEVDAELMARLLRCYTVAAAEQDGAADWKGSLTVGRVADFCVLAANPLEVGFADLPDVGVELTVSGGRVVYSGEQLPAVDLEAHPGEMAGVGGGEEQD</sequence>
<comment type="caution">
    <text evidence="2">The sequence shown here is derived from an EMBL/GenBank/DDBJ whole genome shotgun (WGS) entry which is preliminary data.</text>
</comment>
<dbReference type="InterPro" id="IPR011059">
    <property type="entry name" value="Metal-dep_hydrolase_composite"/>
</dbReference>
<evidence type="ECO:0000259" key="1">
    <source>
        <dbReference type="Pfam" id="PF07969"/>
    </source>
</evidence>
<reference evidence="2 3" key="1">
    <citation type="journal article" date="2014" name="Genome Announc.">
        <title>Draft Genome Sequence of Amycolatopsis lurida NRRL 2430, Producer of the Glycopeptide Family Antibiotic Ristocetin.</title>
        <authorList>
            <person name="Kwun M.J."/>
            <person name="Hong H.J."/>
        </authorList>
    </citation>
    <scope>NUCLEOTIDE SEQUENCE [LARGE SCALE GENOMIC DNA]</scope>
    <source>
        <strain evidence="2 3">NRRL 2430</strain>
    </source>
</reference>
<accession>A0A2P2FZS8</accession>
<proteinExistence type="predicted"/>
<dbReference type="InterPro" id="IPR013108">
    <property type="entry name" value="Amidohydro_3"/>
</dbReference>
<dbReference type="SUPFAM" id="SSF51556">
    <property type="entry name" value="Metallo-dependent hydrolases"/>
    <property type="match status" value="1"/>
</dbReference>
<dbReference type="Gene3D" id="2.30.40.10">
    <property type="entry name" value="Urease, subunit C, domain 1"/>
    <property type="match status" value="2"/>
</dbReference>
<dbReference type="SUPFAM" id="SSF51338">
    <property type="entry name" value="Composite domain of metallo-dependent hydrolases"/>
    <property type="match status" value="1"/>
</dbReference>
<evidence type="ECO:0000313" key="3">
    <source>
        <dbReference type="Proteomes" id="UP000256220"/>
    </source>
</evidence>
<dbReference type="PANTHER" id="PTHR22642">
    <property type="entry name" value="IMIDAZOLONEPROPIONASE"/>
    <property type="match status" value="1"/>
</dbReference>
<dbReference type="EMBL" id="JFBM01000003">
    <property type="protein sequence ID" value="KFU82205.1"/>
    <property type="molecule type" value="Genomic_DNA"/>
</dbReference>
<gene>
    <name evidence="2" type="ORF">BB31_04410</name>
</gene>
<name>A0A2P2FZS8_AMYLU</name>
<organism evidence="2 3">
    <name type="scientific">Amycolatopsis lurida NRRL 2430</name>
    <dbReference type="NCBI Taxonomy" id="1460371"/>
    <lineage>
        <taxon>Bacteria</taxon>
        <taxon>Bacillati</taxon>
        <taxon>Actinomycetota</taxon>
        <taxon>Actinomycetes</taxon>
        <taxon>Pseudonocardiales</taxon>
        <taxon>Pseudonocardiaceae</taxon>
        <taxon>Amycolatopsis</taxon>
    </lineage>
</organism>
<dbReference type="GO" id="GO:0016810">
    <property type="term" value="F:hydrolase activity, acting on carbon-nitrogen (but not peptide) bonds"/>
    <property type="evidence" value="ECO:0007669"/>
    <property type="project" value="InterPro"/>
</dbReference>
<dbReference type="PANTHER" id="PTHR22642:SF2">
    <property type="entry name" value="PROTEIN LONG AFTER FAR-RED 3"/>
    <property type="match status" value="1"/>
</dbReference>
<dbReference type="Proteomes" id="UP000256220">
    <property type="component" value="Unassembled WGS sequence"/>
</dbReference>
<protein>
    <submittedName>
        <fullName evidence="2">Metal-dependent hydrolase</fullName>
    </submittedName>
</protein>
<evidence type="ECO:0000313" key="2">
    <source>
        <dbReference type="EMBL" id="KFU82205.1"/>
    </source>
</evidence>
<keyword evidence="2" id="KW-0378">Hydrolase</keyword>
<dbReference type="Pfam" id="PF07969">
    <property type="entry name" value="Amidohydro_3"/>
    <property type="match status" value="1"/>
</dbReference>
<feature type="domain" description="Amidohydrolase 3" evidence="1">
    <location>
        <begin position="106"/>
        <end position="437"/>
    </location>
</feature>
<dbReference type="Gene3D" id="3.20.20.140">
    <property type="entry name" value="Metal-dependent hydrolases"/>
    <property type="match status" value="1"/>
</dbReference>